<dbReference type="Pfam" id="PF00326">
    <property type="entry name" value="Peptidase_S9"/>
    <property type="match status" value="1"/>
</dbReference>
<dbReference type="PRINTS" id="PR00862">
    <property type="entry name" value="PROLIGOPTASE"/>
</dbReference>
<dbReference type="EMBL" id="LAZR01022138">
    <property type="protein sequence ID" value="KKL82909.1"/>
    <property type="molecule type" value="Genomic_DNA"/>
</dbReference>
<gene>
    <name evidence="3" type="ORF">LCGC14_1980050</name>
</gene>
<proteinExistence type="predicted"/>
<dbReference type="SUPFAM" id="SSF82171">
    <property type="entry name" value="DPP6 N-terminal domain-like"/>
    <property type="match status" value="1"/>
</dbReference>
<dbReference type="InterPro" id="IPR002470">
    <property type="entry name" value="Peptidase_S9A"/>
</dbReference>
<dbReference type="AlphaFoldDB" id="A0A0F9F970"/>
<comment type="caution">
    <text evidence="3">The sequence shown here is derived from an EMBL/GenBank/DDBJ whole genome shotgun (WGS) entry which is preliminary data.</text>
</comment>
<name>A0A0F9F970_9ZZZZ</name>
<accession>A0A0F9F970</accession>
<reference evidence="3" key="1">
    <citation type="journal article" date="2015" name="Nature">
        <title>Complex archaea that bridge the gap between prokaryotes and eukaryotes.</title>
        <authorList>
            <person name="Spang A."/>
            <person name="Saw J.H."/>
            <person name="Jorgensen S.L."/>
            <person name="Zaremba-Niedzwiedzka K."/>
            <person name="Martijn J."/>
            <person name="Lind A.E."/>
            <person name="van Eijk R."/>
            <person name="Schleper C."/>
            <person name="Guy L."/>
            <person name="Ettema T.J."/>
        </authorList>
    </citation>
    <scope>NUCLEOTIDE SEQUENCE</scope>
</reference>
<dbReference type="Gene3D" id="3.40.50.1820">
    <property type="entry name" value="alpha/beta hydrolase"/>
    <property type="match status" value="1"/>
</dbReference>
<keyword evidence="1" id="KW-0378">Hydrolase</keyword>
<dbReference type="GO" id="GO:0004252">
    <property type="term" value="F:serine-type endopeptidase activity"/>
    <property type="evidence" value="ECO:0007669"/>
    <property type="project" value="InterPro"/>
</dbReference>
<dbReference type="InterPro" id="IPR029058">
    <property type="entry name" value="AB_hydrolase_fold"/>
</dbReference>
<dbReference type="SUPFAM" id="SSF53474">
    <property type="entry name" value="alpha/beta-Hydrolases"/>
    <property type="match status" value="1"/>
</dbReference>
<dbReference type="PANTHER" id="PTHR42776:SF27">
    <property type="entry name" value="DIPEPTIDYL PEPTIDASE FAMILY MEMBER 6"/>
    <property type="match status" value="1"/>
</dbReference>
<protein>
    <recommendedName>
        <fullName evidence="2">Peptidase S9 prolyl oligopeptidase catalytic domain-containing protein</fullName>
    </recommendedName>
</protein>
<dbReference type="FunFam" id="3.40.50.1820:FF:000442">
    <property type="entry name" value="Subfamily S9C unassigned peptidase"/>
    <property type="match status" value="1"/>
</dbReference>
<dbReference type="PANTHER" id="PTHR42776">
    <property type="entry name" value="SERINE PEPTIDASE S9 FAMILY MEMBER"/>
    <property type="match status" value="1"/>
</dbReference>
<evidence type="ECO:0000259" key="2">
    <source>
        <dbReference type="Pfam" id="PF00326"/>
    </source>
</evidence>
<dbReference type="InterPro" id="IPR001375">
    <property type="entry name" value="Peptidase_S9_cat"/>
</dbReference>
<dbReference type="GO" id="GO:0006508">
    <property type="term" value="P:proteolysis"/>
    <property type="evidence" value="ECO:0007669"/>
    <property type="project" value="InterPro"/>
</dbReference>
<feature type="domain" description="Peptidase S9 prolyl oligopeptidase catalytic" evidence="2">
    <location>
        <begin position="443"/>
        <end position="653"/>
    </location>
</feature>
<evidence type="ECO:0000256" key="1">
    <source>
        <dbReference type="ARBA" id="ARBA00022801"/>
    </source>
</evidence>
<sequence>MMNFFLRYSLLVPLLLVSFFSFSKQPQIPVEHFSKNKEFNHATISPGGEYLAVINKVAGKDALVIFDTKNFKMLHAVAFEGNAQVGDYHWVNNERVVVTKEYLKGWQDHPEYHGEIFGVNANGARGKYLIGYHGEMQTGTRLKRQTPLYGTSFVLDPLVTNKRKMLVVTYPWTSSNEPHTIVYEVDVYTGKRKQVTLSPSRMAEFLTDHDGNVRVSVSTDNYIDAKIHTKEKEGGDWKKLNLGEVNYGDIRLRAFDKSGDSIYMTASVGGEAEGLYKLNLNTKEIELVHQEQYVSPKRVWVDEASKELFAIESELGYPNYAFIDKDSHKSVRLKSLIEALQGDQVQLVSSTSNGDINVIYASSDTNPGKYYLYDGVQNKLRILFSARGWLNENELSKTKPVQYKTRDGLTIYGYLTVPNGVEGKNLPLVVMPHGGPHGPRDYWGYDSEVQLLASRGMAVLRVNFRGSGGFGRNFEEAGYQKWGSDIQFDIIDGVKFLISNGTVNKNNICIMGSSFGGYSALQSAILEPEMFKCAIGTVGIYDLPLMFEEGDISGRSTGQNYLENVLGTNEAVLKAFSPSYNVDKLKAAVLIVHAGEDARAPIEQAESLVAALKKANHPYKYVLLEDEGHGFYKEEHRTDYYKQVLSFLDKHLEL</sequence>
<organism evidence="3">
    <name type="scientific">marine sediment metagenome</name>
    <dbReference type="NCBI Taxonomy" id="412755"/>
    <lineage>
        <taxon>unclassified sequences</taxon>
        <taxon>metagenomes</taxon>
        <taxon>ecological metagenomes</taxon>
    </lineage>
</organism>
<evidence type="ECO:0000313" key="3">
    <source>
        <dbReference type="EMBL" id="KKL82909.1"/>
    </source>
</evidence>